<protein>
    <submittedName>
        <fullName evidence="1">Uncharacterized protein</fullName>
    </submittedName>
</protein>
<sequence length="40" mass="4550">MANSQISCFITSCLSNPTCFAKPSAARTRSIERHRFQFEL</sequence>
<dbReference type="AlphaFoldDB" id="A0A448WB98"/>
<reference evidence="1" key="1">
    <citation type="submission" date="2018-11" db="EMBL/GenBank/DDBJ databases">
        <authorList>
            <consortium name="Pathogen Informatics"/>
        </authorList>
    </citation>
    <scope>NUCLEOTIDE SEQUENCE</scope>
</reference>
<dbReference type="EMBL" id="CAAALY010001957">
    <property type="protein sequence ID" value="VEL07538.1"/>
    <property type="molecule type" value="Genomic_DNA"/>
</dbReference>
<evidence type="ECO:0000313" key="2">
    <source>
        <dbReference type="Proteomes" id="UP000784294"/>
    </source>
</evidence>
<accession>A0A448WB98</accession>
<proteinExistence type="predicted"/>
<keyword evidence="2" id="KW-1185">Reference proteome</keyword>
<name>A0A448WB98_9PLAT</name>
<gene>
    <name evidence="1" type="ORF">PXEA_LOCUS978</name>
</gene>
<evidence type="ECO:0000313" key="1">
    <source>
        <dbReference type="EMBL" id="VEL07538.1"/>
    </source>
</evidence>
<comment type="caution">
    <text evidence="1">The sequence shown here is derived from an EMBL/GenBank/DDBJ whole genome shotgun (WGS) entry which is preliminary data.</text>
</comment>
<organism evidence="1 2">
    <name type="scientific">Protopolystoma xenopodis</name>
    <dbReference type="NCBI Taxonomy" id="117903"/>
    <lineage>
        <taxon>Eukaryota</taxon>
        <taxon>Metazoa</taxon>
        <taxon>Spiralia</taxon>
        <taxon>Lophotrochozoa</taxon>
        <taxon>Platyhelminthes</taxon>
        <taxon>Monogenea</taxon>
        <taxon>Polyopisthocotylea</taxon>
        <taxon>Polystomatidea</taxon>
        <taxon>Polystomatidae</taxon>
        <taxon>Protopolystoma</taxon>
    </lineage>
</organism>
<dbReference type="Proteomes" id="UP000784294">
    <property type="component" value="Unassembled WGS sequence"/>
</dbReference>